<feature type="domain" description="Carbamoyltransferase" evidence="2">
    <location>
        <begin position="21"/>
        <end position="380"/>
    </location>
</feature>
<evidence type="ECO:0000256" key="1">
    <source>
        <dbReference type="ARBA" id="ARBA00006129"/>
    </source>
</evidence>
<comment type="similarity">
    <text evidence="1">Belongs to the NodU/CmcH family.</text>
</comment>
<dbReference type="Gene3D" id="3.30.420.40">
    <property type="match status" value="2"/>
</dbReference>
<dbReference type="InterPro" id="IPR043129">
    <property type="entry name" value="ATPase_NBD"/>
</dbReference>
<keyword evidence="5" id="KW-1185">Reference proteome</keyword>
<dbReference type="PANTHER" id="PTHR34847">
    <property type="entry name" value="NODULATION PROTEIN U"/>
    <property type="match status" value="1"/>
</dbReference>
<dbReference type="Pfam" id="PF16861">
    <property type="entry name" value="Carbam_trans_C"/>
    <property type="match status" value="1"/>
</dbReference>
<protein>
    <submittedName>
        <fullName evidence="4">Carbamoyltransferase</fullName>
    </submittedName>
</protein>
<dbReference type="CDD" id="cd24098">
    <property type="entry name" value="ASKHA_NBD_TobZ_N"/>
    <property type="match status" value="1"/>
</dbReference>
<dbReference type="GO" id="GO:0016740">
    <property type="term" value="F:transferase activity"/>
    <property type="evidence" value="ECO:0007669"/>
    <property type="project" value="UniProtKB-KW"/>
</dbReference>
<dbReference type="InterPro" id="IPR003696">
    <property type="entry name" value="Carbtransf_dom"/>
</dbReference>
<reference evidence="4 5" key="1">
    <citation type="submission" date="2016-10" db="EMBL/GenBank/DDBJ databases">
        <authorList>
            <person name="de Groot N.N."/>
        </authorList>
    </citation>
    <scope>NUCLEOTIDE SEQUENCE [LARGE SCALE GENOMIC DNA]</scope>
    <source>
        <strain evidence="4 5">DSM 5522</strain>
    </source>
</reference>
<dbReference type="InterPro" id="IPR031730">
    <property type="entry name" value="Carbam_trans_C"/>
</dbReference>
<dbReference type="InterPro" id="IPR051338">
    <property type="entry name" value="NodU/CmcH_Carbamoyltrnsfr"/>
</dbReference>
<dbReference type="InterPro" id="IPR038152">
    <property type="entry name" value="Carbam_trans_C_sf"/>
</dbReference>
<evidence type="ECO:0000313" key="4">
    <source>
        <dbReference type="EMBL" id="SFB36452.1"/>
    </source>
</evidence>
<dbReference type="Gene3D" id="3.90.870.20">
    <property type="entry name" value="Carbamoyltransferase, C-terminal domain"/>
    <property type="match status" value="1"/>
</dbReference>
<organism evidence="4 5">
    <name type="scientific">Acetitomaculum ruminis DSM 5522</name>
    <dbReference type="NCBI Taxonomy" id="1120918"/>
    <lineage>
        <taxon>Bacteria</taxon>
        <taxon>Bacillati</taxon>
        <taxon>Bacillota</taxon>
        <taxon>Clostridia</taxon>
        <taxon>Lachnospirales</taxon>
        <taxon>Lachnospiraceae</taxon>
        <taxon>Acetitomaculum</taxon>
    </lineage>
</organism>
<dbReference type="PANTHER" id="PTHR34847:SF1">
    <property type="entry name" value="NODULATION PROTEIN U"/>
    <property type="match status" value="1"/>
</dbReference>
<evidence type="ECO:0000259" key="2">
    <source>
        <dbReference type="Pfam" id="PF02543"/>
    </source>
</evidence>
<proteinExistence type="inferred from homology"/>
<evidence type="ECO:0000313" key="5">
    <source>
        <dbReference type="Proteomes" id="UP000198838"/>
    </source>
</evidence>
<dbReference type="SUPFAM" id="SSF53067">
    <property type="entry name" value="Actin-like ATPase domain"/>
    <property type="match status" value="1"/>
</dbReference>
<sequence length="454" mass="51106">MKADETKRKREILLGINPCIYGLNYHDPAVVVLIDGRVVFGVEEERCNRVKHSKGVFPSLALAECLTYCNLTWDDIDAVVIGYEPALWMNRLNLELLDIINPFVSCVSNSIQIRGSEIVEKIIRTNIVDRYTFFRSQENVRKLIIEKCSALETTKVMFCEHHLAHIASSYEVSGFSEAVGIVVDGIGETAVTTLWRIQNHQYEKILQIDYPNSLGYFYAIATKFLGFEPWGGEGKTMALAAYGKKNKEIADRLKSAFTLNGAFYDVSHFMHNHNAGFLMMNEDELIHELEALLGFSAREKDASITDEHIDFAWFVQDYLERSVIRLINYAVQKTGIVNVCAAGGVFMNCKMNMVIRETSEATNFYVQPLSSDIGLTVGAGLYHTSQKHRFCMNSLDLGPEYSDNEIEEALIRSSFKSIVPIDLASTVAEFIAEGKIVCWFEGKMEMGARALGSR</sequence>
<feature type="domain" description="Carbamoyltransferase C-terminal" evidence="3">
    <location>
        <begin position="428"/>
        <end position="454"/>
    </location>
</feature>
<accession>A0A1I1AG45</accession>
<dbReference type="RefSeq" id="WP_177205698.1">
    <property type="nucleotide sequence ID" value="NZ_FOJY01000026.1"/>
</dbReference>
<dbReference type="Proteomes" id="UP000198838">
    <property type="component" value="Unassembled WGS sequence"/>
</dbReference>
<evidence type="ECO:0000259" key="3">
    <source>
        <dbReference type="Pfam" id="PF16861"/>
    </source>
</evidence>
<name>A0A1I1AG45_9FIRM</name>
<dbReference type="AlphaFoldDB" id="A0A1I1AG45"/>
<gene>
    <name evidence="4" type="ORF">SAMN05216249_1265</name>
</gene>
<dbReference type="EMBL" id="FOJY01000026">
    <property type="protein sequence ID" value="SFB36452.1"/>
    <property type="molecule type" value="Genomic_DNA"/>
</dbReference>
<keyword evidence="4" id="KW-0808">Transferase</keyword>
<dbReference type="STRING" id="1120918.SAMN05216249_1265"/>
<dbReference type="Pfam" id="PF02543">
    <property type="entry name" value="Carbam_trans_N"/>
    <property type="match status" value="1"/>
</dbReference>